<evidence type="ECO:0000313" key="5">
    <source>
        <dbReference type="EMBL" id="OGF63325.1"/>
    </source>
</evidence>
<dbReference type="InterPro" id="IPR013025">
    <property type="entry name" value="Ribosomal_uL23-like"/>
</dbReference>
<gene>
    <name evidence="4" type="primary">rplW</name>
    <name evidence="5" type="ORF">A2834_04425</name>
</gene>
<keyword evidence="4" id="KW-0694">RNA-binding</keyword>
<comment type="similarity">
    <text evidence="1 4">Belongs to the universal ribosomal protein uL23 family.</text>
</comment>
<evidence type="ECO:0000256" key="3">
    <source>
        <dbReference type="ARBA" id="ARBA00023274"/>
    </source>
</evidence>
<proteinExistence type="inferred from homology"/>
<comment type="function">
    <text evidence="4">One of the early assembly proteins it binds 23S rRNA. One of the proteins that surrounds the polypeptide exit tunnel on the outside of the ribosome. Forms the main docking site for trigger factor binding to the ribosome.</text>
</comment>
<dbReference type="HAMAP" id="MF_01369_B">
    <property type="entry name" value="Ribosomal_uL23_B"/>
    <property type="match status" value="1"/>
</dbReference>
<dbReference type="GO" id="GO:0005840">
    <property type="term" value="C:ribosome"/>
    <property type="evidence" value="ECO:0007669"/>
    <property type="project" value="UniProtKB-KW"/>
</dbReference>
<evidence type="ECO:0000256" key="1">
    <source>
        <dbReference type="ARBA" id="ARBA00006700"/>
    </source>
</evidence>
<protein>
    <recommendedName>
        <fullName evidence="4">Large ribosomal subunit protein uL23</fullName>
    </recommendedName>
</protein>
<evidence type="ECO:0000256" key="4">
    <source>
        <dbReference type="HAMAP-Rule" id="MF_01369"/>
    </source>
</evidence>
<comment type="caution">
    <text evidence="5">The sequence shown here is derived from an EMBL/GenBank/DDBJ whole genome shotgun (WGS) entry which is preliminary data.</text>
</comment>
<evidence type="ECO:0000256" key="2">
    <source>
        <dbReference type="ARBA" id="ARBA00022980"/>
    </source>
</evidence>
<accession>A0A1F5VIU5</accession>
<dbReference type="Pfam" id="PF00276">
    <property type="entry name" value="Ribosomal_L23"/>
    <property type="match status" value="1"/>
</dbReference>
<keyword evidence="3 4" id="KW-0687">Ribonucleoprotein</keyword>
<dbReference type="STRING" id="1798325.A2834_04425"/>
<dbReference type="InterPro" id="IPR012677">
    <property type="entry name" value="Nucleotide-bd_a/b_plait_sf"/>
</dbReference>
<dbReference type="GO" id="GO:0003735">
    <property type="term" value="F:structural constituent of ribosome"/>
    <property type="evidence" value="ECO:0007669"/>
    <property type="project" value="InterPro"/>
</dbReference>
<dbReference type="GO" id="GO:1990904">
    <property type="term" value="C:ribonucleoprotein complex"/>
    <property type="evidence" value="ECO:0007669"/>
    <property type="project" value="UniProtKB-KW"/>
</dbReference>
<sequence length="97" mass="10819">MRGSQTKAHSELARKLLIAPHISEKATTLGYVFKVSDGANKNSLKHAIEDRYGVEVESVNIVAARDKKRRRGQNLGIKSGFKKAIIKLREGQTINEF</sequence>
<dbReference type="InterPro" id="IPR012678">
    <property type="entry name" value="Ribosomal_uL23/eL15/eS24_sf"/>
</dbReference>
<dbReference type="EMBL" id="MFHD01000004">
    <property type="protein sequence ID" value="OGF63325.1"/>
    <property type="molecule type" value="Genomic_DNA"/>
</dbReference>
<dbReference type="Proteomes" id="UP000179251">
    <property type="component" value="Unassembled WGS sequence"/>
</dbReference>
<organism evidence="5 6">
    <name type="scientific">Candidatus Giovannonibacteria bacterium RIFCSPHIGHO2_01_FULL_45_23</name>
    <dbReference type="NCBI Taxonomy" id="1798325"/>
    <lineage>
        <taxon>Bacteria</taxon>
        <taxon>Candidatus Giovannoniibacteriota</taxon>
    </lineage>
</organism>
<evidence type="ECO:0000313" key="6">
    <source>
        <dbReference type="Proteomes" id="UP000179251"/>
    </source>
</evidence>
<reference evidence="5 6" key="1">
    <citation type="journal article" date="2016" name="Nat. Commun.">
        <title>Thousands of microbial genomes shed light on interconnected biogeochemical processes in an aquifer system.</title>
        <authorList>
            <person name="Anantharaman K."/>
            <person name="Brown C.T."/>
            <person name="Hug L.A."/>
            <person name="Sharon I."/>
            <person name="Castelle C.J."/>
            <person name="Probst A.J."/>
            <person name="Thomas B.C."/>
            <person name="Singh A."/>
            <person name="Wilkins M.J."/>
            <person name="Karaoz U."/>
            <person name="Brodie E.L."/>
            <person name="Williams K.H."/>
            <person name="Hubbard S.S."/>
            <person name="Banfield J.F."/>
        </authorList>
    </citation>
    <scope>NUCLEOTIDE SEQUENCE [LARGE SCALE GENOMIC DNA]</scope>
</reference>
<dbReference type="GO" id="GO:0019843">
    <property type="term" value="F:rRNA binding"/>
    <property type="evidence" value="ECO:0007669"/>
    <property type="project" value="UniProtKB-UniRule"/>
</dbReference>
<keyword evidence="2 4" id="KW-0689">Ribosomal protein</keyword>
<dbReference type="AlphaFoldDB" id="A0A1F5VIU5"/>
<dbReference type="SUPFAM" id="SSF54189">
    <property type="entry name" value="Ribosomal proteins S24e, L23 and L15e"/>
    <property type="match status" value="1"/>
</dbReference>
<dbReference type="GO" id="GO:0006412">
    <property type="term" value="P:translation"/>
    <property type="evidence" value="ECO:0007669"/>
    <property type="project" value="UniProtKB-UniRule"/>
</dbReference>
<name>A0A1F5VIU5_9BACT</name>
<dbReference type="Gene3D" id="3.30.70.330">
    <property type="match status" value="1"/>
</dbReference>
<comment type="subunit">
    <text evidence="4">Part of the 50S ribosomal subunit. Contacts protein L29, and trigger factor when it is bound to the ribosome.</text>
</comment>
<keyword evidence="4" id="KW-0699">rRNA-binding</keyword>